<dbReference type="GO" id="GO:0005524">
    <property type="term" value="F:ATP binding"/>
    <property type="evidence" value="ECO:0007669"/>
    <property type="project" value="UniProtKB-KW"/>
</dbReference>
<dbReference type="GO" id="GO:0005634">
    <property type="term" value="C:nucleus"/>
    <property type="evidence" value="ECO:0007669"/>
    <property type="project" value="TreeGrafter"/>
</dbReference>
<dbReference type="EMBL" id="JABEXW010000536">
    <property type="protein sequence ID" value="KAF4962505.1"/>
    <property type="molecule type" value="Genomic_DNA"/>
</dbReference>
<dbReference type="GO" id="GO:0008094">
    <property type="term" value="F:ATP-dependent activity, acting on DNA"/>
    <property type="evidence" value="ECO:0007669"/>
    <property type="project" value="TreeGrafter"/>
</dbReference>
<dbReference type="PANTHER" id="PTHR45626">
    <property type="entry name" value="TRANSCRIPTION TERMINATION FACTOR 2-RELATED"/>
    <property type="match status" value="1"/>
</dbReference>
<evidence type="ECO:0000259" key="5">
    <source>
        <dbReference type="PROSITE" id="PS51194"/>
    </source>
</evidence>
<dbReference type="InterPro" id="IPR050628">
    <property type="entry name" value="SNF2_RAD54_helicase_TF"/>
</dbReference>
<dbReference type="CDD" id="cd18008">
    <property type="entry name" value="DEXDc_SHPRH-like"/>
    <property type="match status" value="1"/>
</dbReference>
<evidence type="ECO:0000256" key="2">
    <source>
        <dbReference type="ARBA" id="ARBA00022801"/>
    </source>
</evidence>
<gene>
    <name evidence="6" type="ORF">FSARC_9428</name>
</gene>
<dbReference type="OrthoDB" id="448448at2759"/>
<dbReference type="Pfam" id="PF00271">
    <property type="entry name" value="Helicase_C"/>
    <property type="match status" value="1"/>
</dbReference>
<dbReference type="InterPro" id="IPR027417">
    <property type="entry name" value="P-loop_NTPase"/>
</dbReference>
<keyword evidence="7" id="KW-1185">Reference proteome</keyword>
<organism evidence="6 7">
    <name type="scientific">Fusarium sarcochroum</name>
    <dbReference type="NCBI Taxonomy" id="1208366"/>
    <lineage>
        <taxon>Eukaryota</taxon>
        <taxon>Fungi</taxon>
        <taxon>Dikarya</taxon>
        <taxon>Ascomycota</taxon>
        <taxon>Pezizomycotina</taxon>
        <taxon>Sordariomycetes</taxon>
        <taxon>Hypocreomycetidae</taxon>
        <taxon>Hypocreales</taxon>
        <taxon>Nectriaceae</taxon>
        <taxon>Fusarium</taxon>
        <taxon>Fusarium lateritium species complex</taxon>
    </lineage>
</organism>
<keyword evidence="3" id="KW-0067">ATP-binding</keyword>
<dbReference type="InterPro" id="IPR038718">
    <property type="entry name" value="SNF2-like_sf"/>
</dbReference>
<dbReference type="AlphaFoldDB" id="A0A8H4TR09"/>
<feature type="domain" description="Helicase C-terminal" evidence="5">
    <location>
        <begin position="279"/>
        <end position="479"/>
    </location>
</feature>
<evidence type="ECO:0008006" key="8">
    <source>
        <dbReference type="Google" id="ProtNLM"/>
    </source>
</evidence>
<dbReference type="InterPro" id="IPR014001">
    <property type="entry name" value="Helicase_ATP-bd"/>
</dbReference>
<dbReference type="InterPro" id="IPR001650">
    <property type="entry name" value="Helicase_C-like"/>
</dbReference>
<reference evidence="6" key="1">
    <citation type="journal article" date="2020" name="BMC Genomics">
        <title>Correction to: Identification and distribution of gene clusters required for synthesis of sphingolipid metabolism inhibitors in diverse species of the filamentous fungus Fusarium.</title>
        <authorList>
            <person name="Kim H.S."/>
            <person name="Lohmar J.M."/>
            <person name="Busman M."/>
            <person name="Brown D.W."/>
            <person name="Naumann T.A."/>
            <person name="Divon H.H."/>
            <person name="Lysoe E."/>
            <person name="Uhlig S."/>
            <person name="Proctor R.H."/>
        </authorList>
    </citation>
    <scope>NUCLEOTIDE SEQUENCE</scope>
    <source>
        <strain evidence="6">NRRL 20472</strain>
    </source>
</reference>
<sequence length="506" mass="57540">MYRKAVAESIATESLGKGPIARLFVLEEFLLMLEEHYIPSFIANQIFFFQEMGLGKTLCVLSLICWSLDSLSCSQTQMHSPASSTTLIVVPKSMTSGWENQIKRHVIIPGQTRVALYHGTGRQRLATHFRNNDIILTTYQTLRSEWINKGPLFTEQWFRVVLDEAPAHRIGNRSTQVFQAACELQSPRRWCLTGTPIVNSLDNYGALLSFIQMEPFVDKTRFDYWISSPIREKVPDGLRKLRILVGATCLRRTKSSITQGLPCPTIRLEKVDLLPRDRALYDFFEAEAAMNAAGLVDNQSYIPSKVRNDKRNILSLINNLRRICNHGENLLPTSDIEAWRLDQSSQTSWQRMHTTQETYTPSPNVKPSAKIQRQKSLSRFTDDPSCTIMLATIGSGGEGIDLTSANDVHLMEPHWNPMAEEQAIARVHRIGQLRHVAATKYITPHSIEEYVQSIQDEKLQLIQNTWGFDGDYSCDTDSTSYVESDRHELGVKLRLTVFRDSRDSSN</sequence>
<dbReference type="SMART" id="SM00490">
    <property type="entry name" value="HELICc"/>
    <property type="match status" value="1"/>
</dbReference>
<accession>A0A8H4TR09</accession>
<dbReference type="GO" id="GO:0006281">
    <property type="term" value="P:DNA repair"/>
    <property type="evidence" value="ECO:0007669"/>
    <property type="project" value="TreeGrafter"/>
</dbReference>
<keyword evidence="1" id="KW-0547">Nucleotide-binding</keyword>
<evidence type="ECO:0000256" key="3">
    <source>
        <dbReference type="ARBA" id="ARBA00022840"/>
    </source>
</evidence>
<proteinExistence type="predicted"/>
<dbReference type="PROSITE" id="PS51194">
    <property type="entry name" value="HELICASE_CTER"/>
    <property type="match status" value="1"/>
</dbReference>
<protein>
    <recommendedName>
        <fullName evidence="8">Helicase</fullName>
    </recommendedName>
</protein>
<dbReference type="PANTHER" id="PTHR45626:SF52">
    <property type="entry name" value="SINGLE-STRANDED DNA-DEPENDENT ATPASE (EUROFUNG)"/>
    <property type="match status" value="1"/>
</dbReference>
<dbReference type="SMART" id="SM00487">
    <property type="entry name" value="DEXDc"/>
    <property type="match status" value="1"/>
</dbReference>
<name>A0A8H4TR09_9HYPO</name>
<keyword evidence="2" id="KW-0378">Hydrolase</keyword>
<dbReference type="PROSITE" id="PS51192">
    <property type="entry name" value="HELICASE_ATP_BIND_1"/>
    <property type="match status" value="1"/>
</dbReference>
<dbReference type="GO" id="GO:0016787">
    <property type="term" value="F:hydrolase activity"/>
    <property type="evidence" value="ECO:0007669"/>
    <property type="project" value="UniProtKB-KW"/>
</dbReference>
<evidence type="ECO:0000259" key="4">
    <source>
        <dbReference type="PROSITE" id="PS51192"/>
    </source>
</evidence>
<dbReference type="InterPro" id="IPR000330">
    <property type="entry name" value="SNF2_N"/>
</dbReference>
<feature type="domain" description="Helicase ATP-binding" evidence="4">
    <location>
        <begin position="51"/>
        <end position="214"/>
    </location>
</feature>
<evidence type="ECO:0000256" key="1">
    <source>
        <dbReference type="ARBA" id="ARBA00022741"/>
    </source>
</evidence>
<comment type="caution">
    <text evidence="6">The sequence shown here is derived from an EMBL/GenBank/DDBJ whole genome shotgun (WGS) entry which is preliminary data.</text>
</comment>
<dbReference type="Gene3D" id="3.40.50.10810">
    <property type="entry name" value="Tandem AAA-ATPase domain"/>
    <property type="match status" value="1"/>
</dbReference>
<reference evidence="6" key="2">
    <citation type="submission" date="2020-05" db="EMBL/GenBank/DDBJ databases">
        <authorList>
            <person name="Kim H.-S."/>
            <person name="Proctor R.H."/>
            <person name="Brown D.W."/>
        </authorList>
    </citation>
    <scope>NUCLEOTIDE SEQUENCE</scope>
    <source>
        <strain evidence="6">NRRL 20472</strain>
    </source>
</reference>
<evidence type="ECO:0000313" key="6">
    <source>
        <dbReference type="EMBL" id="KAF4962505.1"/>
    </source>
</evidence>
<dbReference type="InterPro" id="IPR049730">
    <property type="entry name" value="SNF2/RAD54-like_C"/>
</dbReference>
<evidence type="ECO:0000313" key="7">
    <source>
        <dbReference type="Proteomes" id="UP000622797"/>
    </source>
</evidence>
<dbReference type="CDD" id="cd18793">
    <property type="entry name" value="SF2_C_SNF"/>
    <property type="match status" value="1"/>
</dbReference>
<dbReference type="Proteomes" id="UP000622797">
    <property type="component" value="Unassembled WGS sequence"/>
</dbReference>
<dbReference type="Gene3D" id="3.40.50.300">
    <property type="entry name" value="P-loop containing nucleotide triphosphate hydrolases"/>
    <property type="match status" value="1"/>
</dbReference>
<dbReference type="Pfam" id="PF00176">
    <property type="entry name" value="SNF2-rel_dom"/>
    <property type="match status" value="1"/>
</dbReference>
<dbReference type="SUPFAM" id="SSF52540">
    <property type="entry name" value="P-loop containing nucleoside triphosphate hydrolases"/>
    <property type="match status" value="2"/>
</dbReference>